<comment type="similarity">
    <text evidence="8 9">Belongs to the TRAP transporter small permease family.</text>
</comment>
<evidence type="ECO:0000313" key="12">
    <source>
        <dbReference type="EMBL" id="RFP82490.1"/>
    </source>
</evidence>
<keyword evidence="3" id="KW-1003">Cell membrane</keyword>
<keyword evidence="6 9" id="KW-1133">Transmembrane helix</keyword>
<comment type="function">
    <text evidence="9">Part of the tripartite ATP-independent periplasmic (TRAP) transport system.</text>
</comment>
<feature type="transmembrane region" description="Helical" evidence="9">
    <location>
        <begin position="93"/>
        <end position="112"/>
    </location>
</feature>
<evidence type="ECO:0000256" key="9">
    <source>
        <dbReference type="RuleBase" id="RU369079"/>
    </source>
</evidence>
<keyword evidence="4 9" id="KW-0997">Cell inner membrane</keyword>
<reference evidence="12 13" key="1">
    <citation type="submission" date="2018-08" db="EMBL/GenBank/DDBJ databases">
        <title>Hydrogenophaga sp. LA-38 isolated from sludge.</title>
        <authorList>
            <person name="Im W.-T."/>
        </authorList>
    </citation>
    <scope>NUCLEOTIDE SEQUENCE [LARGE SCALE GENOMIC DNA]</scope>
    <source>
        <strain evidence="12 13">LA-38</strain>
    </source>
</reference>
<evidence type="ECO:0000256" key="1">
    <source>
        <dbReference type="ARBA" id="ARBA00004429"/>
    </source>
</evidence>
<evidence type="ECO:0000256" key="7">
    <source>
        <dbReference type="ARBA" id="ARBA00023136"/>
    </source>
</evidence>
<keyword evidence="5 9" id="KW-0812">Transmembrane</keyword>
<feature type="domain" description="Tripartite ATP-independent periplasmic transporters DctQ component" evidence="11">
    <location>
        <begin position="69"/>
        <end position="205"/>
    </location>
</feature>
<comment type="subcellular location">
    <subcellularLocation>
        <location evidence="1 9">Cell inner membrane</location>
        <topology evidence="1 9">Multi-pass membrane protein</topology>
    </subcellularLocation>
</comment>
<dbReference type="GO" id="GO:0005886">
    <property type="term" value="C:plasma membrane"/>
    <property type="evidence" value="ECO:0007669"/>
    <property type="project" value="UniProtKB-SubCell"/>
</dbReference>
<dbReference type="AlphaFoldDB" id="A0A372EPD5"/>
<keyword evidence="13" id="KW-1185">Reference proteome</keyword>
<feature type="transmembrane region" description="Helical" evidence="9">
    <location>
        <begin position="50"/>
        <end position="73"/>
    </location>
</feature>
<dbReference type="InterPro" id="IPR007387">
    <property type="entry name" value="TRAP_DctQ"/>
</dbReference>
<evidence type="ECO:0000256" key="3">
    <source>
        <dbReference type="ARBA" id="ARBA00022475"/>
    </source>
</evidence>
<proteinExistence type="inferred from homology"/>
<evidence type="ECO:0000256" key="8">
    <source>
        <dbReference type="ARBA" id="ARBA00038436"/>
    </source>
</evidence>
<protein>
    <recommendedName>
        <fullName evidence="9">TRAP transporter small permease protein</fullName>
    </recommendedName>
</protein>
<keyword evidence="7 9" id="KW-0472">Membrane</keyword>
<dbReference type="Pfam" id="PF04290">
    <property type="entry name" value="DctQ"/>
    <property type="match status" value="1"/>
</dbReference>
<feature type="region of interest" description="Disordered" evidence="10">
    <location>
        <begin position="1"/>
        <end position="20"/>
    </location>
</feature>
<evidence type="ECO:0000313" key="13">
    <source>
        <dbReference type="Proteomes" id="UP000261931"/>
    </source>
</evidence>
<evidence type="ECO:0000256" key="10">
    <source>
        <dbReference type="SAM" id="MobiDB-lite"/>
    </source>
</evidence>
<gene>
    <name evidence="12" type="ORF">DY262_01270</name>
</gene>
<comment type="caution">
    <text evidence="12">The sequence shown here is derived from an EMBL/GenBank/DDBJ whole genome shotgun (WGS) entry which is preliminary data.</text>
</comment>
<evidence type="ECO:0000256" key="4">
    <source>
        <dbReference type="ARBA" id="ARBA00022519"/>
    </source>
</evidence>
<evidence type="ECO:0000259" key="11">
    <source>
        <dbReference type="Pfam" id="PF04290"/>
    </source>
</evidence>
<organism evidence="12 13">
    <name type="scientific">Hydrogenophaga borbori</name>
    <dbReference type="NCBI Taxonomy" id="2294117"/>
    <lineage>
        <taxon>Bacteria</taxon>
        <taxon>Pseudomonadati</taxon>
        <taxon>Pseudomonadota</taxon>
        <taxon>Betaproteobacteria</taxon>
        <taxon>Burkholderiales</taxon>
        <taxon>Comamonadaceae</taxon>
        <taxon>Hydrogenophaga</taxon>
    </lineage>
</organism>
<name>A0A372EPD5_9BURK</name>
<dbReference type="PANTHER" id="PTHR35011">
    <property type="entry name" value="2,3-DIKETO-L-GULONATE TRAP TRANSPORTER SMALL PERMEASE PROTEIN YIAM"/>
    <property type="match status" value="1"/>
</dbReference>
<accession>A0A372EPD5</accession>
<keyword evidence="2 9" id="KW-0813">Transport</keyword>
<dbReference type="InterPro" id="IPR055348">
    <property type="entry name" value="DctQ"/>
</dbReference>
<evidence type="ECO:0000256" key="5">
    <source>
        <dbReference type="ARBA" id="ARBA00022692"/>
    </source>
</evidence>
<dbReference type="Proteomes" id="UP000261931">
    <property type="component" value="Unassembled WGS sequence"/>
</dbReference>
<evidence type="ECO:0000256" key="6">
    <source>
        <dbReference type="ARBA" id="ARBA00022989"/>
    </source>
</evidence>
<dbReference type="GO" id="GO:0022857">
    <property type="term" value="F:transmembrane transporter activity"/>
    <property type="evidence" value="ECO:0007669"/>
    <property type="project" value="UniProtKB-UniRule"/>
</dbReference>
<sequence length="213" mass="23256">MWTACARRAPSRRATGPDPERAVAQLDLHGEADDPSAPDTIEADGTVERWLGWLCSALNAAGTVLIAFIMIVVNADVIGRFAFNRPLTGVTEMVIASIAAIVFLQFADTLRAGRIIQADALLRLLERRSPRAYHALQVFFHVLGAVTFGVILYATVPFLQRALASGDAYGNPAVFSLPKWPVRAIMIAGCAAMLLQFLLIAWKHLAAMRKEWT</sequence>
<feature type="transmembrane region" description="Helical" evidence="9">
    <location>
        <begin position="133"/>
        <end position="160"/>
    </location>
</feature>
<feature type="transmembrane region" description="Helical" evidence="9">
    <location>
        <begin position="180"/>
        <end position="202"/>
    </location>
</feature>
<comment type="subunit">
    <text evidence="9">The complex comprises the extracytoplasmic solute receptor protein and the two transmembrane proteins.</text>
</comment>
<dbReference type="EMBL" id="QVLS01000001">
    <property type="protein sequence ID" value="RFP82490.1"/>
    <property type="molecule type" value="Genomic_DNA"/>
</dbReference>
<evidence type="ECO:0000256" key="2">
    <source>
        <dbReference type="ARBA" id="ARBA00022448"/>
    </source>
</evidence>